<dbReference type="RefSeq" id="YP_001883353.1">
    <property type="nucleotide sequence ID" value="NC_010671.1"/>
</dbReference>
<accession>B2YG02</accession>
<gene>
    <name evidence="2" type="ORF">MdSGHV025</name>
</gene>
<evidence type="ECO:0000313" key="3">
    <source>
        <dbReference type="Proteomes" id="UP000011274"/>
    </source>
</evidence>
<feature type="transmembrane region" description="Helical" evidence="1">
    <location>
        <begin position="319"/>
        <end position="340"/>
    </location>
</feature>
<proteinExistence type="predicted"/>
<organismHost>
    <name type="scientific">Musca domestica</name>
    <name type="common">House fly</name>
    <dbReference type="NCBI Taxonomy" id="7370"/>
</organismHost>
<name>B2YG02_MHVB</name>
<evidence type="ECO:0000313" key="2">
    <source>
        <dbReference type="EMBL" id="ACD03484.1"/>
    </source>
</evidence>
<evidence type="ECO:0000256" key="1">
    <source>
        <dbReference type="SAM" id="Phobius"/>
    </source>
</evidence>
<dbReference type="Proteomes" id="UP000011274">
    <property type="component" value="Segment"/>
</dbReference>
<organism evidence="2 3">
    <name type="scientific">Musca hytrovirus</name>
    <name type="common">isolate Musca domestica/United States/Boucias/-</name>
    <name type="synonym">MHV</name>
    <dbReference type="NCBI Taxonomy" id="523909"/>
    <lineage>
        <taxon>Viruses</taxon>
        <taxon>Viruses incertae sedis</taxon>
        <taxon>Naldaviricetes</taxon>
        <taxon>Lefavirales</taxon>
        <taxon>Hytrosaviridae</taxon>
        <taxon>Muscavirus</taxon>
        <taxon>Muscavirus musdomesticae</taxon>
    </lineage>
</organism>
<keyword evidence="3" id="KW-1185">Reference proteome</keyword>
<reference evidence="2 3" key="1">
    <citation type="journal article" date="2008" name="Virology">
        <title>Sequence analysis of a non-classified, non-occluded DNA virus that causes salivary gland hypertrophy of Musca domestica, MdSGHV.</title>
        <authorList>
            <person name="Garcia-Maruniak A."/>
            <person name="Maruniak J.E."/>
            <person name="Farmerie W."/>
            <person name="Boucias D.G."/>
        </authorList>
    </citation>
    <scope>NUCLEOTIDE SEQUENCE [LARGE SCALE GENOMIC DNA]</scope>
    <source>
        <strain evidence="3">Isolate Musca domestica/United States/Boucias/-</strain>
    </source>
</reference>
<dbReference type="EMBL" id="EU522111">
    <property type="protein sequence ID" value="ACD03484.1"/>
    <property type="molecule type" value="Genomic_DNA"/>
</dbReference>
<dbReference type="GeneID" id="6295442"/>
<protein>
    <submittedName>
        <fullName evidence="2">Uncharacterized protein</fullName>
    </submittedName>
</protein>
<feature type="transmembrane region" description="Helical" evidence="1">
    <location>
        <begin position="162"/>
        <end position="181"/>
    </location>
</feature>
<keyword evidence="1" id="KW-1133">Transmembrane helix</keyword>
<dbReference type="KEGG" id="vg:6295442"/>
<keyword evidence="1" id="KW-0472">Membrane</keyword>
<sequence length="376" mass="41452">MSLALHRIVSAIRVEENVVAGVAKIEKYGLNATSSALAVREVVKLDGVMTMNGKATRYIGTQLAMGFTSSLRDVYKLDNIPRSLELRTIEDVKLRPSYSVGEHIRFTENKFKPEISSKLDKEAKRVMSSTDLADEITPAIVERNPVLKRIFDKMSGKKMRTFAGTVLTVGVGIAAVCVAVNEHRNRLTACMLYFYQNNQLQRCAIATCTCKKVDCTKACNYCPPDILAKYLPPDMLVDNCGDYTGSSAGCIKCPSDDYNKANVSDDATLVPEDVSKSSFVRCQRPDFFEALTDMFGGVSEDLLDIVKGSLGGISWIVKFLPYIILVTIVGIAIIILISIFGKLNNKKSNISVDDLQPILQQQQPPPPYSSIDNYYG</sequence>
<keyword evidence="1" id="KW-0812">Transmembrane</keyword>
<dbReference type="OrthoDB" id="34255at10239"/>